<dbReference type="OrthoDB" id="557705at2"/>
<evidence type="ECO:0000313" key="2">
    <source>
        <dbReference type="EMBL" id="KTD49907.1"/>
    </source>
</evidence>
<accession>A0A0W0Y036</accession>
<evidence type="ECO:0000259" key="1">
    <source>
        <dbReference type="PROSITE" id="PS50925"/>
    </source>
</evidence>
<dbReference type="InterPro" id="IPR007024">
    <property type="entry name" value="BLUF_domain"/>
</dbReference>
<dbReference type="STRING" id="458.Lrub_0349"/>
<dbReference type="GO" id="GO:0009882">
    <property type="term" value="F:blue light photoreceptor activity"/>
    <property type="evidence" value="ECO:0007669"/>
    <property type="project" value="InterPro"/>
</dbReference>
<keyword evidence="3" id="KW-1185">Reference proteome</keyword>
<dbReference type="GO" id="GO:0071949">
    <property type="term" value="F:FAD binding"/>
    <property type="evidence" value="ECO:0007669"/>
    <property type="project" value="InterPro"/>
</dbReference>
<sequence>MHLKQLIYTSKALPQVKTQDIEDIWEQSTVNNKKHGVTGVLLFNKFKFVQILEGDCAAISSLYHLITQDKRHHDVLLIGCQDIVERDFPFWSMGYIAEIMVNKSIILRYSSDEEFQPEQMKYESLRRMLIQLSASKLNMT</sequence>
<dbReference type="SMART" id="SM01034">
    <property type="entry name" value="BLUF"/>
    <property type="match status" value="1"/>
</dbReference>
<dbReference type="RefSeq" id="WP_058530478.1">
    <property type="nucleotide sequence ID" value="NZ_CAAAIN010000008.1"/>
</dbReference>
<dbReference type="SUPFAM" id="SSF54975">
    <property type="entry name" value="Acylphosphatase/BLUF domain-like"/>
    <property type="match status" value="1"/>
</dbReference>
<organism evidence="2 3">
    <name type="scientific">Legionella rubrilucens</name>
    <dbReference type="NCBI Taxonomy" id="458"/>
    <lineage>
        <taxon>Bacteria</taxon>
        <taxon>Pseudomonadati</taxon>
        <taxon>Pseudomonadota</taxon>
        <taxon>Gammaproteobacteria</taxon>
        <taxon>Legionellales</taxon>
        <taxon>Legionellaceae</taxon>
        <taxon>Legionella</taxon>
    </lineage>
</organism>
<reference evidence="2 3" key="1">
    <citation type="submission" date="2015-11" db="EMBL/GenBank/DDBJ databases">
        <title>Genomic analysis of 38 Legionella species identifies large and diverse effector repertoires.</title>
        <authorList>
            <person name="Burstein D."/>
            <person name="Amaro F."/>
            <person name="Zusman T."/>
            <person name="Lifshitz Z."/>
            <person name="Cohen O."/>
            <person name="Gilbert J.A."/>
            <person name="Pupko T."/>
            <person name="Shuman H.A."/>
            <person name="Segal G."/>
        </authorList>
    </citation>
    <scope>NUCLEOTIDE SEQUENCE [LARGE SCALE GENOMIC DNA]</scope>
    <source>
        <strain evidence="2 3">WA-270A-C2</strain>
    </source>
</reference>
<feature type="domain" description="BLUF" evidence="1">
    <location>
        <begin position="3"/>
        <end position="94"/>
    </location>
</feature>
<proteinExistence type="predicted"/>
<evidence type="ECO:0000313" key="3">
    <source>
        <dbReference type="Proteomes" id="UP000054608"/>
    </source>
</evidence>
<gene>
    <name evidence="2" type="ORF">Lrub_0349</name>
</gene>
<dbReference type="PROSITE" id="PS50925">
    <property type="entry name" value="BLUF"/>
    <property type="match status" value="1"/>
</dbReference>
<comment type="caution">
    <text evidence="2">The sequence shown here is derived from an EMBL/GenBank/DDBJ whole genome shotgun (WGS) entry which is preliminary data.</text>
</comment>
<name>A0A0W0Y036_9GAMM</name>
<dbReference type="Proteomes" id="UP000054608">
    <property type="component" value="Unassembled WGS sequence"/>
</dbReference>
<dbReference type="EMBL" id="LNYT01000004">
    <property type="protein sequence ID" value="KTD49907.1"/>
    <property type="molecule type" value="Genomic_DNA"/>
</dbReference>
<dbReference type="PATRIC" id="fig|458.5.peg.359"/>
<protein>
    <submittedName>
        <fullName evidence="2">Regulatory protein (GGDEF domain)</fullName>
    </submittedName>
</protein>
<dbReference type="AlphaFoldDB" id="A0A0W0Y036"/>
<dbReference type="Gene3D" id="3.30.70.100">
    <property type="match status" value="1"/>
</dbReference>
<dbReference type="InterPro" id="IPR036046">
    <property type="entry name" value="Acylphosphatase-like_dom_sf"/>
</dbReference>
<dbReference type="Pfam" id="PF04940">
    <property type="entry name" value="BLUF"/>
    <property type="match status" value="1"/>
</dbReference>